<dbReference type="Gene3D" id="1.10.510.10">
    <property type="entry name" value="Transferase(Phosphotransferase) domain 1"/>
    <property type="match status" value="1"/>
</dbReference>
<dbReference type="SMART" id="SM00220">
    <property type="entry name" value="S_TKc"/>
    <property type="match status" value="1"/>
</dbReference>
<dbReference type="PROSITE" id="PS00108">
    <property type="entry name" value="PROTEIN_KINASE_ST"/>
    <property type="match status" value="1"/>
</dbReference>
<evidence type="ECO:0000313" key="4">
    <source>
        <dbReference type="Proteomes" id="UP000009168"/>
    </source>
</evidence>
<evidence type="ECO:0000256" key="1">
    <source>
        <dbReference type="SAM" id="Coils"/>
    </source>
</evidence>
<gene>
    <name evidence="3" type="ORF">TTHERM_00194020</name>
</gene>
<dbReference type="InterPro" id="IPR011009">
    <property type="entry name" value="Kinase-like_dom_sf"/>
</dbReference>
<feature type="domain" description="Protein kinase" evidence="2">
    <location>
        <begin position="571"/>
        <end position="843"/>
    </location>
</feature>
<accession>Q23KD3</accession>
<dbReference type="InterPro" id="IPR000719">
    <property type="entry name" value="Prot_kinase_dom"/>
</dbReference>
<dbReference type="SUPFAM" id="SSF56112">
    <property type="entry name" value="Protein kinase-like (PK-like)"/>
    <property type="match status" value="1"/>
</dbReference>
<sequence>MNYKLVEDEENYKILSYLKQKYQTCQVDIYQQKLFPDFYDLISRYANEELVDLCEKLKDQIEVKQSSMLVIDKKIEGILIEKNQQEREKYKLAVENVSKLLYIDIVPLLLDDLGFTKENIIQPFSKNFQLNINFENLDQTLVRNNSEIYYENEINLNELQDLLQRTQSLIEKIIKNLTDDYSYKTKFYLKYNDIRFITNNLAHSISELAKNDNITHMKYYDMEFQISELFYLKLSILQICQQMVEMMLNQYERINQVEIDYQKKIDQLRNMYSFDLIEFFEKCKNRTDDFTKQQLYEEIKNLLPNWNFSEKKQLITLSEMEQSILNEENDEIEEAYLHTYMKGQDIPITSKKFQENLSLQNNQLVETQNYKQEIPQIEQHTLKQQETQQFLKYIQEEQETQLYKLMFKNRYSANYSDQLNEQTVIIQAFKDLIKSQDSSFNNLFSNKNANLKNQDEQTISYKIENMQEKVLNKQKILSQEQKYNFELEDQQIRTSFYTQKQNNLDIQNATVDFQLKIKLNQNDKQEEEQKIVNYSQAQSSIQNNSLNEQASIKENNFPQIQSLIFKKSNDLHKIGHLGKGGQAGVEFYYDFKQKKRYALKNFKNQFEYLKEKNTHINYLLEDKNPKLSSYVCQLVSFDDQNCQILLEIGLCSLQDAFKIQKKNNLQISINYFVNILIKIISFNIQMNKIGLYHSDIKPSNMVLYLDQNELSSQYQFGFKLVDFENIQLKFIDFASCSNDPDYYYEYQTPKYKYYGYQNQNMNFKKILFAETYSACKSIYFLLDEQLQKKMGTISYDNQLENILLQEELEENKLLFFLQMFLCDNEAQIKMSQVGVSVDELIYLTEKYLGKISEFNKSFKCNFINAYQVGQWQKISEIKSASINDSVEYQIFNAFAFINKLDEIFSQEKSQNEIYEIANIKTKNVRNFNQENDQILQIALDIFQSITDEVSVNPIELIERIYLLDIEIQQQHSLIYEFLITIILEKQKDFDEQTAFIKFKIQ</sequence>
<keyword evidence="4" id="KW-1185">Reference proteome</keyword>
<dbReference type="AlphaFoldDB" id="Q23KD3"/>
<keyword evidence="1" id="KW-0175">Coiled coil</keyword>
<reference evidence="4" key="1">
    <citation type="journal article" date="2006" name="PLoS Biol.">
        <title>Macronuclear genome sequence of the ciliate Tetrahymena thermophila, a model eukaryote.</title>
        <authorList>
            <person name="Eisen J.A."/>
            <person name="Coyne R.S."/>
            <person name="Wu M."/>
            <person name="Wu D."/>
            <person name="Thiagarajan M."/>
            <person name="Wortman J.R."/>
            <person name="Badger J.H."/>
            <person name="Ren Q."/>
            <person name="Amedeo P."/>
            <person name="Jones K.M."/>
            <person name="Tallon L.J."/>
            <person name="Delcher A.L."/>
            <person name="Salzberg S.L."/>
            <person name="Silva J.C."/>
            <person name="Haas B.J."/>
            <person name="Majoros W.H."/>
            <person name="Farzad M."/>
            <person name="Carlton J.M."/>
            <person name="Smith R.K. Jr."/>
            <person name="Garg J."/>
            <person name="Pearlman R.E."/>
            <person name="Karrer K.M."/>
            <person name="Sun L."/>
            <person name="Manning G."/>
            <person name="Elde N.C."/>
            <person name="Turkewitz A.P."/>
            <person name="Asai D.J."/>
            <person name="Wilkes D.E."/>
            <person name="Wang Y."/>
            <person name="Cai H."/>
            <person name="Collins K."/>
            <person name="Stewart B.A."/>
            <person name="Lee S.R."/>
            <person name="Wilamowska K."/>
            <person name="Weinberg Z."/>
            <person name="Ruzzo W.L."/>
            <person name="Wloga D."/>
            <person name="Gaertig J."/>
            <person name="Frankel J."/>
            <person name="Tsao C.-C."/>
            <person name="Gorovsky M.A."/>
            <person name="Keeling P.J."/>
            <person name="Waller R.F."/>
            <person name="Patron N.J."/>
            <person name="Cherry J.M."/>
            <person name="Stover N.A."/>
            <person name="Krieger C.J."/>
            <person name="del Toro C."/>
            <person name="Ryder H.F."/>
            <person name="Williamson S.C."/>
            <person name="Barbeau R.A."/>
            <person name="Hamilton E.P."/>
            <person name="Orias E."/>
        </authorList>
    </citation>
    <scope>NUCLEOTIDE SEQUENCE [LARGE SCALE GENOMIC DNA]</scope>
    <source>
        <strain evidence="4">SB210</strain>
    </source>
</reference>
<organism evidence="3 4">
    <name type="scientific">Tetrahymena thermophila (strain SB210)</name>
    <dbReference type="NCBI Taxonomy" id="312017"/>
    <lineage>
        <taxon>Eukaryota</taxon>
        <taxon>Sar</taxon>
        <taxon>Alveolata</taxon>
        <taxon>Ciliophora</taxon>
        <taxon>Intramacronucleata</taxon>
        <taxon>Oligohymenophorea</taxon>
        <taxon>Hymenostomatida</taxon>
        <taxon>Tetrahymenina</taxon>
        <taxon>Tetrahymenidae</taxon>
        <taxon>Tetrahymena</taxon>
    </lineage>
</organism>
<evidence type="ECO:0000259" key="2">
    <source>
        <dbReference type="SMART" id="SM00220"/>
    </source>
</evidence>
<dbReference type="GO" id="GO:0004672">
    <property type="term" value="F:protein kinase activity"/>
    <property type="evidence" value="ECO:0007669"/>
    <property type="project" value="InterPro"/>
</dbReference>
<dbReference type="RefSeq" id="XP_001017155.2">
    <property type="nucleotide sequence ID" value="XM_001017155.2"/>
</dbReference>
<dbReference type="HOGENOM" id="CLU_338197_0_0_1"/>
<dbReference type="InParanoid" id="Q23KD3"/>
<dbReference type="EMBL" id="GG662673">
    <property type="protein sequence ID" value="EAR96910.2"/>
    <property type="molecule type" value="Genomic_DNA"/>
</dbReference>
<dbReference type="GeneID" id="7844631"/>
<dbReference type="KEGG" id="tet:TTHERM_00194020"/>
<dbReference type="GO" id="GO:0005524">
    <property type="term" value="F:ATP binding"/>
    <property type="evidence" value="ECO:0007669"/>
    <property type="project" value="InterPro"/>
</dbReference>
<dbReference type="Proteomes" id="UP000009168">
    <property type="component" value="Unassembled WGS sequence"/>
</dbReference>
<dbReference type="InterPro" id="IPR008271">
    <property type="entry name" value="Ser/Thr_kinase_AS"/>
</dbReference>
<proteinExistence type="predicted"/>
<feature type="coiled-coil region" evidence="1">
    <location>
        <begin position="47"/>
        <end position="100"/>
    </location>
</feature>
<name>Q23KD3_TETTS</name>
<evidence type="ECO:0000313" key="3">
    <source>
        <dbReference type="EMBL" id="EAR96910.2"/>
    </source>
</evidence>
<protein>
    <recommendedName>
        <fullName evidence="2">Protein kinase domain-containing protein</fullName>
    </recommendedName>
</protein>